<evidence type="ECO:0000256" key="2">
    <source>
        <dbReference type="ARBA" id="ARBA00022692"/>
    </source>
</evidence>
<dbReference type="GO" id="GO:0016887">
    <property type="term" value="F:ATP hydrolysis activity"/>
    <property type="evidence" value="ECO:0007669"/>
    <property type="project" value="InterPro"/>
</dbReference>
<evidence type="ECO:0000256" key="6">
    <source>
        <dbReference type="ARBA" id="ARBA00023136"/>
    </source>
</evidence>
<dbReference type="EMBL" id="AZJF01000001">
    <property type="protein sequence ID" value="ETD20947.1"/>
    <property type="molecule type" value="Genomic_DNA"/>
</dbReference>
<feature type="transmembrane region" description="Helical" evidence="7">
    <location>
        <begin position="146"/>
        <end position="168"/>
    </location>
</feature>
<feature type="transmembrane region" description="Helical" evidence="7">
    <location>
        <begin position="174"/>
        <end position="194"/>
    </location>
</feature>
<dbReference type="InterPro" id="IPR017871">
    <property type="entry name" value="ABC_transporter-like_CS"/>
</dbReference>
<evidence type="ECO:0000256" key="3">
    <source>
        <dbReference type="ARBA" id="ARBA00022741"/>
    </source>
</evidence>
<dbReference type="AlphaFoldDB" id="A0A829NZD5"/>
<dbReference type="SUPFAM" id="SSF52540">
    <property type="entry name" value="P-loop containing nucleoside triphosphate hydrolases"/>
    <property type="match status" value="1"/>
</dbReference>
<sequence>MLAQWKKHKTGMHLLQVLHKLDNKAILVSASSSILDTFIFYAGLIFSARIIDDLLLQMWKKAALHTVFLIVFNLALGVLKNQISKIFFQKYQMLYTDLKILTRKKVLSMSFQQFENPEITKKIYLSERTMDMYGGLDEVLYLYQQLFHSIISGIIAVGMVIHMCFIRGEQENGSIIVSGVSFLMVVCLTMKATIFSNTYFVEQQNKIYEEHGDAEENLSYYMDKIYGNKEVNKVCHLYDMKEMILKNFKEFLNASSGLYQRMRVVKRKQELSGQGISLFFTLYSYGLILFKIGTHAISIGSFSQYAGAMTRFMTDMTNIVWINGEIARSCKFMQGLIDFLETDEKFAKGKRHIEIEKTKYYEIEFLHVSFHYPDNEILILDDVSCKINSNSKIAIVGKNGAGKTTFIKLLCGLYYPTKGKITLNGIDIREYDYEDYLKLFGVVFQDFTMFEFSVGQNISVSRVYDENKIWNCLKQVHLEKIVKEMPNRLETSLSSRHEDGIDVSGGERQKLAIARAIYKEAPIMILDEPTATLDPISECEIYKHFEQLTQNKTSLFITHRMSSCRFCDDILVFDSGKILERGSHEELLQQRKLYFELWNAQAKYYQKENGNDDTKKDSCIL</sequence>
<dbReference type="GO" id="GO:0005524">
    <property type="term" value="F:ATP binding"/>
    <property type="evidence" value="ECO:0007669"/>
    <property type="project" value="UniProtKB-KW"/>
</dbReference>
<dbReference type="InterPro" id="IPR003439">
    <property type="entry name" value="ABC_transporter-like_ATP-bd"/>
</dbReference>
<dbReference type="InterPro" id="IPR003593">
    <property type="entry name" value="AAA+_ATPase"/>
</dbReference>
<feature type="transmembrane region" description="Helical" evidence="7">
    <location>
        <begin position="62"/>
        <end position="79"/>
    </location>
</feature>
<evidence type="ECO:0000256" key="5">
    <source>
        <dbReference type="ARBA" id="ARBA00022989"/>
    </source>
</evidence>
<evidence type="ECO:0000313" key="10">
    <source>
        <dbReference type="Proteomes" id="UP000018690"/>
    </source>
</evidence>
<accession>A0A829NZD5</accession>
<dbReference type="InterPro" id="IPR036640">
    <property type="entry name" value="ABC1_TM_sf"/>
</dbReference>
<dbReference type="PROSITE" id="PS50893">
    <property type="entry name" value="ABC_TRANSPORTER_2"/>
    <property type="match status" value="1"/>
</dbReference>
<reference evidence="9 10" key="1">
    <citation type="submission" date="2013-10" db="EMBL/GenBank/DDBJ databases">
        <title>The Genome Sequence of Ruminococcus gnavus CC55_001C.</title>
        <authorList>
            <consortium name="The Broad Institute Genomics Platform"/>
            <person name="Earl A."/>
            <person name="Allen-Vercoe E."/>
            <person name="Daigneault M."/>
            <person name="Young S.K."/>
            <person name="Zeng Q."/>
            <person name="Gargeya S."/>
            <person name="Fitzgerald M."/>
            <person name="Abouelleil A."/>
            <person name="Alvarado L."/>
            <person name="Chapman S.B."/>
            <person name="Gainer-Dewar J."/>
            <person name="Goldberg J."/>
            <person name="Griggs A."/>
            <person name="Gujja S."/>
            <person name="Hansen M."/>
            <person name="Howarth C."/>
            <person name="Imamovic A."/>
            <person name="Ireland A."/>
            <person name="Larimer J."/>
            <person name="McCowan C."/>
            <person name="Murphy C."/>
            <person name="Pearson M."/>
            <person name="Poon T.W."/>
            <person name="Priest M."/>
            <person name="Roberts A."/>
            <person name="Saif S."/>
            <person name="Shea T."/>
            <person name="Sykes S."/>
            <person name="Wortman J."/>
            <person name="Nusbaum C."/>
            <person name="Birren B."/>
        </authorList>
    </citation>
    <scope>NUCLEOTIDE SEQUENCE [LARGE SCALE GENOMIC DNA]</scope>
    <source>
        <strain evidence="9 10">CC55_001C</strain>
    </source>
</reference>
<dbReference type="InterPro" id="IPR039421">
    <property type="entry name" value="Type_1_exporter"/>
</dbReference>
<evidence type="ECO:0000313" key="9">
    <source>
        <dbReference type="EMBL" id="ETD20947.1"/>
    </source>
</evidence>
<keyword evidence="2 7" id="KW-0812">Transmembrane</keyword>
<dbReference type="Proteomes" id="UP000018690">
    <property type="component" value="Unassembled WGS sequence"/>
</dbReference>
<dbReference type="CDD" id="cd03228">
    <property type="entry name" value="ABCC_MRP_Like"/>
    <property type="match status" value="1"/>
</dbReference>
<comment type="subcellular location">
    <subcellularLocation>
        <location evidence="1">Cell membrane</location>
        <topology evidence="1">Multi-pass membrane protein</topology>
    </subcellularLocation>
</comment>
<dbReference type="PROSITE" id="PS00211">
    <property type="entry name" value="ABC_TRANSPORTER_1"/>
    <property type="match status" value="1"/>
</dbReference>
<comment type="caution">
    <text evidence="9">The sequence shown here is derived from an EMBL/GenBank/DDBJ whole genome shotgun (WGS) entry which is preliminary data.</text>
</comment>
<feature type="domain" description="ABC transporter" evidence="8">
    <location>
        <begin position="363"/>
        <end position="600"/>
    </location>
</feature>
<keyword evidence="3" id="KW-0547">Nucleotide-binding</keyword>
<protein>
    <recommendedName>
        <fullName evidence="8">ABC transporter domain-containing protein</fullName>
    </recommendedName>
</protein>
<evidence type="ECO:0000256" key="4">
    <source>
        <dbReference type="ARBA" id="ARBA00022840"/>
    </source>
</evidence>
<dbReference type="Pfam" id="PF00005">
    <property type="entry name" value="ABC_tran"/>
    <property type="match status" value="1"/>
</dbReference>
<dbReference type="Gene3D" id="1.20.1560.10">
    <property type="entry name" value="ABC transporter type 1, transmembrane domain"/>
    <property type="match status" value="1"/>
</dbReference>
<dbReference type="PANTHER" id="PTHR24221:SF646">
    <property type="entry name" value="HAEMOLYSIN SECRETION ATP-BINDING PROTEIN"/>
    <property type="match status" value="1"/>
</dbReference>
<organism evidence="9 10">
    <name type="scientific">Mediterraneibacter gnavus (strain CC55_001C)</name>
    <dbReference type="NCBI Taxonomy" id="1073375"/>
    <lineage>
        <taxon>Bacteria</taxon>
        <taxon>Bacillati</taxon>
        <taxon>Bacillota</taxon>
        <taxon>Clostridia</taxon>
        <taxon>Lachnospirales</taxon>
        <taxon>Lachnospiraceae</taxon>
        <taxon>Mediterraneibacter</taxon>
    </lineage>
</organism>
<keyword evidence="5 7" id="KW-1133">Transmembrane helix</keyword>
<keyword evidence="4" id="KW-0067">ATP-binding</keyword>
<dbReference type="GO" id="GO:0005886">
    <property type="term" value="C:plasma membrane"/>
    <property type="evidence" value="ECO:0007669"/>
    <property type="project" value="UniProtKB-SubCell"/>
</dbReference>
<dbReference type="Gene3D" id="3.40.50.300">
    <property type="entry name" value="P-loop containing nucleotide triphosphate hydrolases"/>
    <property type="match status" value="1"/>
</dbReference>
<evidence type="ECO:0000256" key="7">
    <source>
        <dbReference type="SAM" id="Phobius"/>
    </source>
</evidence>
<gene>
    <name evidence="9" type="ORF">HMPREF1201_00952</name>
</gene>
<evidence type="ECO:0000256" key="1">
    <source>
        <dbReference type="ARBA" id="ARBA00004651"/>
    </source>
</evidence>
<dbReference type="RefSeq" id="WP_009246000.1">
    <property type="nucleotide sequence ID" value="NZ_KI669414.1"/>
</dbReference>
<keyword evidence="10" id="KW-1185">Reference proteome</keyword>
<keyword evidence="6 7" id="KW-0472">Membrane</keyword>
<dbReference type="SMART" id="SM00382">
    <property type="entry name" value="AAA"/>
    <property type="match status" value="1"/>
</dbReference>
<evidence type="ECO:0000259" key="8">
    <source>
        <dbReference type="PROSITE" id="PS50893"/>
    </source>
</evidence>
<feature type="transmembrane region" description="Helical" evidence="7">
    <location>
        <begin position="25"/>
        <end position="50"/>
    </location>
</feature>
<proteinExistence type="predicted"/>
<dbReference type="SUPFAM" id="SSF90123">
    <property type="entry name" value="ABC transporter transmembrane region"/>
    <property type="match status" value="1"/>
</dbReference>
<name>A0A829NZD5_MEDG5</name>
<dbReference type="InterPro" id="IPR027417">
    <property type="entry name" value="P-loop_NTPase"/>
</dbReference>
<dbReference type="GO" id="GO:0034040">
    <property type="term" value="F:ATPase-coupled lipid transmembrane transporter activity"/>
    <property type="evidence" value="ECO:0007669"/>
    <property type="project" value="TreeGrafter"/>
</dbReference>
<feature type="transmembrane region" description="Helical" evidence="7">
    <location>
        <begin position="271"/>
        <end position="290"/>
    </location>
</feature>
<dbReference type="PANTHER" id="PTHR24221">
    <property type="entry name" value="ATP-BINDING CASSETTE SUB-FAMILY B"/>
    <property type="match status" value="1"/>
</dbReference>